<gene>
    <name evidence="2" type="ORF">CDO51_11960</name>
</gene>
<proteinExistence type="predicted"/>
<evidence type="ECO:0000313" key="3">
    <source>
        <dbReference type="Proteomes" id="UP000214588"/>
    </source>
</evidence>
<dbReference type="OrthoDB" id="9767869at2"/>
<dbReference type="SUPFAM" id="SSF51905">
    <property type="entry name" value="FAD/NAD(P)-binding domain"/>
    <property type="match status" value="1"/>
</dbReference>
<dbReference type="InterPro" id="IPR006076">
    <property type="entry name" value="FAD-dep_OxRdtase"/>
</dbReference>
<name>A0A226BVP5_9FIRM</name>
<protein>
    <recommendedName>
        <fullName evidence="1">FAD dependent oxidoreductase domain-containing protein</fullName>
    </recommendedName>
</protein>
<dbReference type="RefSeq" id="WP_089024462.1">
    <property type="nucleotide sequence ID" value="NZ_NIQC01000038.1"/>
</dbReference>
<keyword evidence="3" id="KW-1185">Reference proteome</keyword>
<organism evidence="2 3">
    <name type="scientific">Natranaerobius trueperi</name>
    <dbReference type="NCBI Taxonomy" id="759412"/>
    <lineage>
        <taxon>Bacteria</taxon>
        <taxon>Bacillati</taxon>
        <taxon>Bacillota</taxon>
        <taxon>Clostridia</taxon>
        <taxon>Natranaerobiales</taxon>
        <taxon>Natranaerobiaceae</taxon>
        <taxon>Natranaerobius</taxon>
    </lineage>
</organism>
<dbReference type="Gene3D" id="3.50.50.60">
    <property type="entry name" value="FAD/NAD(P)-binding domain"/>
    <property type="match status" value="1"/>
</dbReference>
<dbReference type="Pfam" id="PF01266">
    <property type="entry name" value="DAO"/>
    <property type="match status" value="1"/>
</dbReference>
<comment type="caution">
    <text evidence="2">The sequence shown here is derived from an EMBL/GenBank/DDBJ whole genome shotgun (WGS) entry which is preliminary data.</text>
</comment>
<dbReference type="Proteomes" id="UP000214588">
    <property type="component" value="Unassembled WGS sequence"/>
</dbReference>
<evidence type="ECO:0000313" key="2">
    <source>
        <dbReference type="EMBL" id="OWZ82842.1"/>
    </source>
</evidence>
<accession>A0A226BVP5</accession>
<dbReference type="AlphaFoldDB" id="A0A226BVP5"/>
<sequence length="178" mass="20195">MAFTDGLTGLYNRNSDKYVQKIEKEVEAASSLGIDAFYTEELSLPFDVKAAEVFENQAQFHPRKYILSLAEDIPGEGSYIFEQTRAVDYHEGNPCTVISEEGSKVIADYLIIASHFPAYGSNGFYFSRMYPERSYALGVENEDEFPGGMYITAEDPGRSLRYTPYKDNKLTYRSRRAP</sequence>
<dbReference type="Gene3D" id="3.30.9.10">
    <property type="entry name" value="D-Amino Acid Oxidase, subunit A, domain 2"/>
    <property type="match status" value="1"/>
</dbReference>
<dbReference type="InterPro" id="IPR036188">
    <property type="entry name" value="FAD/NAD-bd_sf"/>
</dbReference>
<evidence type="ECO:0000259" key="1">
    <source>
        <dbReference type="Pfam" id="PF01266"/>
    </source>
</evidence>
<dbReference type="EMBL" id="NIQC01000038">
    <property type="protein sequence ID" value="OWZ82842.1"/>
    <property type="molecule type" value="Genomic_DNA"/>
</dbReference>
<reference evidence="2 3" key="1">
    <citation type="submission" date="2017-06" db="EMBL/GenBank/DDBJ databases">
        <title>Draft Genome Sequence of Natranaerobius trueperi halophilic, alkalithermophilic bacteria from soda lakes.</title>
        <authorList>
            <person name="Zhao B."/>
        </authorList>
    </citation>
    <scope>NUCLEOTIDE SEQUENCE [LARGE SCALE GENOMIC DNA]</scope>
    <source>
        <strain evidence="2 3">DSM 18760</strain>
    </source>
</reference>
<feature type="domain" description="FAD dependent oxidoreductase" evidence="1">
    <location>
        <begin position="15"/>
        <end position="171"/>
    </location>
</feature>